<feature type="coiled-coil region" evidence="1">
    <location>
        <begin position="646"/>
        <end position="673"/>
    </location>
</feature>
<dbReference type="EMBL" id="JAUDZG010000006">
    <property type="protein sequence ID" value="KAK3303520.1"/>
    <property type="molecule type" value="Genomic_DNA"/>
</dbReference>
<feature type="region of interest" description="Disordered" evidence="2">
    <location>
        <begin position="819"/>
        <end position="952"/>
    </location>
</feature>
<feature type="region of interest" description="Disordered" evidence="2">
    <location>
        <begin position="1"/>
        <end position="121"/>
    </location>
</feature>
<feature type="compositionally biased region" description="Polar residues" evidence="2">
    <location>
        <begin position="1046"/>
        <end position="1055"/>
    </location>
</feature>
<dbReference type="AlphaFoldDB" id="A0AAJ0GPG4"/>
<dbReference type="GeneID" id="87883982"/>
<reference evidence="3" key="1">
    <citation type="journal article" date="2023" name="Mol. Phylogenet. Evol.">
        <title>Genome-scale phylogeny and comparative genomics of the fungal order Sordariales.</title>
        <authorList>
            <person name="Hensen N."/>
            <person name="Bonometti L."/>
            <person name="Westerberg I."/>
            <person name="Brannstrom I.O."/>
            <person name="Guillou S."/>
            <person name="Cros-Aarteil S."/>
            <person name="Calhoun S."/>
            <person name="Haridas S."/>
            <person name="Kuo A."/>
            <person name="Mondo S."/>
            <person name="Pangilinan J."/>
            <person name="Riley R."/>
            <person name="LaButti K."/>
            <person name="Andreopoulos B."/>
            <person name="Lipzen A."/>
            <person name="Chen C."/>
            <person name="Yan M."/>
            <person name="Daum C."/>
            <person name="Ng V."/>
            <person name="Clum A."/>
            <person name="Steindorff A."/>
            <person name="Ohm R.A."/>
            <person name="Martin F."/>
            <person name="Silar P."/>
            <person name="Natvig D.O."/>
            <person name="Lalanne C."/>
            <person name="Gautier V."/>
            <person name="Ament-Velasquez S.L."/>
            <person name="Kruys A."/>
            <person name="Hutchinson M.I."/>
            <person name="Powell A.J."/>
            <person name="Barry K."/>
            <person name="Miller A.N."/>
            <person name="Grigoriev I.V."/>
            <person name="Debuchy R."/>
            <person name="Gladieux P."/>
            <person name="Hiltunen Thoren M."/>
            <person name="Johannesson H."/>
        </authorList>
    </citation>
    <scope>NUCLEOTIDE SEQUENCE</scope>
    <source>
        <strain evidence="3">CBS 333.67</strain>
    </source>
</reference>
<feature type="compositionally biased region" description="Basic and acidic residues" evidence="2">
    <location>
        <begin position="14"/>
        <end position="52"/>
    </location>
</feature>
<feature type="coiled-coil region" evidence="1">
    <location>
        <begin position="554"/>
        <end position="606"/>
    </location>
</feature>
<evidence type="ECO:0000313" key="3">
    <source>
        <dbReference type="EMBL" id="KAK3303520.1"/>
    </source>
</evidence>
<gene>
    <name evidence="3" type="ORF">B0T15DRAFT_402314</name>
</gene>
<accession>A0AAJ0GPG4</accession>
<protein>
    <submittedName>
        <fullName evidence="3">Uncharacterized protein</fullName>
    </submittedName>
</protein>
<dbReference type="RefSeq" id="XP_062719300.1">
    <property type="nucleotide sequence ID" value="XM_062865153.1"/>
</dbReference>
<evidence type="ECO:0000256" key="1">
    <source>
        <dbReference type="SAM" id="Coils"/>
    </source>
</evidence>
<organism evidence="3 4">
    <name type="scientific">Chaetomium strumarium</name>
    <dbReference type="NCBI Taxonomy" id="1170767"/>
    <lineage>
        <taxon>Eukaryota</taxon>
        <taxon>Fungi</taxon>
        <taxon>Dikarya</taxon>
        <taxon>Ascomycota</taxon>
        <taxon>Pezizomycotina</taxon>
        <taxon>Sordariomycetes</taxon>
        <taxon>Sordariomycetidae</taxon>
        <taxon>Sordariales</taxon>
        <taxon>Chaetomiaceae</taxon>
        <taxon>Chaetomium</taxon>
    </lineage>
</organism>
<dbReference type="PANTHER" id="PTHR23159">
    <property type="entry name" value="CENTROSOMAL PROTEIN 2"/>
    <property type="match status" value="1"/>
</dbReference>
<dbReference type="Gene3D" id="1.10.287.1490">
    <property type="match status" value="1"/>
</dbReference>
<keyword evidence="4" id="KW-1185">Reference proteome</keyword>
<proteinExistence type="predicted"/>
<reference evidence="3" key="2">
    <citation type="submission" date="2023-06" db="EMBL/GenBank/DDBJ databases">
        <authorList>
            <consortium name="Lawrence Berkeley National Laboratory"/>
            <person name="Mondo S.J."/>
            <person name="Hensen N."/>
            <person name="Bonometti L."/>
            <person name="Westerberg I."/>
            <person name="Brannstrom I.O."/>
            <person name="Guillou S."/>
            <person name="Cros-Aarteil S."/>
            <person name="Calhoun S."/>
            <person name="Haridas S."/>
            <person name="Kuo A."/>
            <person name="Pangilinan J."/>
            <person name="Riley R."/>
            <person name="Labutti K."/>
            <person name="Andreopoulos B."/>
            <person name="Lipzen A."/>
            <person name="Chen C."/>
            <person name="Yanf M."/>
            <person name="Daum C."/>
            <person name="Ng V."/>
            <person name="Clum A."/>
            <person name="Steindorff A."/>
            <person name="Ohm R."/>
            <person name="Martin F."/>
            <person name="Silar P."/>
            <person name="Natvig D."/>
            <person name="Lalanne C."/>
            <person name="Gautier V."/>
            <person name="Ament-Velasquez S.L."/>
            <person name="Kruys A."/>
            <person name="Hutchinson M.I."/>
            <person name="Powell A.J."/>
            <person name="Barry K."/>
            <person name="Miller A.N."/>
            <person name="Grigoriev I.V."/>
            <person name="Debuchy R."/>
            <person name="Gladieux P."/>
            <person name="Thoren M.H."/>
            <person name="Johannesson H."/>
        </authorList>
    </citation>
    <scope>NUCLEOTIDE SEQUENCE</scope>
    <source>
        <strain evidence="3">CBS 333.67</strain>
    </source>
</reference>
<feature type="coiled-coil region" evidence="1">
    <location>
        <begin position="151"/>
        <end position="301"/>
    </location>
</feature>
<dbReference type="PANTHER" id="PTHR23159:SF60">
    <property type="entry name" value="SPINDLE ASSEMBLY ABNORMAL PROTEIN 4"/>
    <property type="match status" value="1"/>
</dbReference>
<keyword evidence="1" id="KW-0175">Coiled coil</keyword>
<evidence type="ECO:0000313" key="4">
    <source>
        <dbReference type="Proteomes" id="UP001273166"/>
    </source>
</evidence>
<dbReference type="Proteomes" id="UP001273166">
    <property type="component" value="Unassembled WGS sequence"/>
</dbReference>
<name>A0AAJ0GPG4_9PEZI</name>
<comment type="caution">
    <text evidence="3">The sequence shown here is derived from an EMBL/GenBank/DDBJ whole genome shotgun (WGS) entry which is preliminary data.</text>
</comment>
<sequence length="1086" mass="122204">MNEPGAGSGARTSPDVEQHCDHIKSPRYEYYKHEQEDLRSIAKEDKTDEKHHYSPLLPRGESSDLTRAYKHHRNQIANRPLRETGLHRPKRPANGSRPSRPESRSSNVSKQRSRCGSLASSPMLRQRRVAINHEFTTGMAGIINQFTQQQHEALEEQKVRYHKYIRRLRQELAEQSTHVARQTSQIDAQAKDLEDLHMSKQDLMKQLKDIEAKLRASEDRARRLEEKYRTCKTHLNSAIQEQQDLYTRSKKHWGEAIEQIDALTRQAEEKESELQKERDSVRALSQKLRDLQATSNNFEALAAQGTEILAKLGQQQEKAEEQHESSAKTIRDRQVFLEYGLDLVTNRLEALCSIASRQPDVLASIRQAQHESLNGVANKLDKILESRDAARDATGQLSTSLEAHMEKIWERLDHQLESLSKQLAEKAEENGMLSTLYRRKEAECEEHSKELAALRETTEKQAQQIHELDANLFAMDAAQDENEDKIRRLERSGAETSKLREELESKAAAMADLQRTLDAKERSFASELQKYASSLQKLALTVQEKDQSLGVATQQAAETARREARIDMERANAQAEKLLRETQQQRDSLAVELQSLKQKLQEKECNESRAAFTICSLQETLSKAEAKERMIAQDLEQRSANLEGLEIRLTSRVTDLEAQLRAAQARTAELEGQNRLQHTRFEALISGLKHWASQEALNTDALDSLGACDRSEEEIRAEVIRALEQLSFSPKLQSEIPGEHLNLLLREKNSESFLNEDIQGPRVDLKSQSKAGESAEDAAGRVLVKHTVTDENAAEGTSAENDPLPYASTLHHVRRVIVRSPASVPNEPIPPSIDQEKVRRRGALQPRSIMKRATRSASRELDTVTGPGVFKRKHDEYFTEGTTPDHPGREQMKTEAVPVWDAEPTESASAEARRRSRRRRPETATSNGSIGHSHSLKQAEGGGLPGSGEEPTANRQLQVPLQHGGEEGYHQQRHTFANGSQNIEARTTRSSRGNPAVGPPGSHRTSSANTGRALATRPANVRTYGTRKAERGLVTAAGKPDPQGALRSQSPSQSRYWPRRKEESQDTITFSQGVNADENLLLSLRD</sequence>
<feature type="region of interest" description="Disordered" evidence="2">
    <location>
        <begin position="984"/>
        <end position="1071"/>
    </location>
</feature>
<feature type="region of interest" description="Disordered" evidence="2">
    <location>
        <begin position="755"/>
        <end position="780"/>
    </location>
</feature>
<feature type="compositionally biased region" description="Polar residues" evidence="2">
    <location>
        <begin position="984"/>
        <end position="993"/>
    </location>
</feature>
<feature type="coiled-coil region" evidence="1">
    <location>
        <begin position="409"/>
        <end position="523"/>
    </location>
</feature>
<evidence type="ECO:0000256" key="2">
    <source>
        <dbReference type="SAM" id="MobiDB-lite"/>
    </source>
</evidence>